<feature type="region of interest" description="Disordered" evidence="6">
    <location>
        <begin position="1"/>
        <end position="76"/>
    </location>
</feature>
<dbReference type="Gene3D" id="1.10.10.10">
    <property type="entry name" value="Winged helix-like DNA-binding domain superfamily/Winged helix DNA-binding domain"/>
    <property type="match status" value="1"/>
</dbReference>
<evidence type="ECO:0000256" key="5">
    <source>
        <dbReference type="RuleBase" id="RU003829"/>
    </source>
</evidence>
<dbReference type="GO" id="GO:0031625">
    <property type="term" value="F:ubiquitin protein ligase binding"/>
    <property type="evidence" value="ECO:0007669"/>
    <property type="project" value="InterPro"/>
</dbReference>
<dbReference type="InterPro" id="IPR045093">
    <property type="entry name" value="Cullin"/>
</dbReference>
<dbReference type="SMART" id="SM00884">
    <property type="entry name" value="Cullin_Nedd8"/>
    <property type="match status" value="1"/>
</dbReference>
<dbReference type="InterPro" id="IPR001373">
    <property type="entry name" value="Cullin_N"/>
</dbReference>
<dbReference type="AlphaFoldDB" id="A0A238FH20"/>
<dbReference type="GO" id="GO:0006511">
    <property type="term" value="P:ubiquitin-dependent protein catabolic process"/>
    <property type="evidence" value="ECO:0007669"/>
    <property type="project" value="InterPro"/>
</dbReference>
<reference evidence="9" key="1">
    <citation type="submission" date="2016-09" db="EMBL/GenBank/DDBJ databases">
        <authorList>
            <person name="Jeantristanb JTB J.-T."/>
            <person name="Ricardo R."/>
        </authorList>
    </citation>
    <scope>NUCLEOTIDE SEQUENCE [LARGE SCALE GENOMIC DNA]</scope>
</reference>
<keyword evidence="3" id="KW-0832">Ubl conjugation</keyword>
<evidence type="ECO:0000313" key="8">
    <source>
        <dbReference type="EMBL" id="SCV71431.1"/>
    </source>
</evidence>
<accession>A0A238FH20</accession>
<dbReference type="Pfam" id="PF10557">
    <property type="entry name" value="Cullin_Nedd8"/>
    <property type="match status" value="1"/>
</dbReference>
<sequence length="846" mass="94149">MDRPATLSGSPPHKISRLSGPAPPYRSTHASTMSSSPTKAGPPSSSPLSSSPLSSSPQVTPSSSASTAPVARKRLGLTTGLEKATVKKLVLKATPRATPPPDPSIRISQAIVALTRAARAILTVQPTPESLQALYGLCQQVVIGGASYAQELYDRLKLELERGSGQLRRDLLQIVTPATSLKDEDVLAQIEERLKKFLDQTLLIRSVFLYLDRAYVLPLPTLLGIWELGLDILRHSVLSDEAIAERITSALINLIVRERDGEAIPRALVQSVVNVLSTISTQSHLTLFVTPFLASSRAYYQAEGVKLSSELDASSYLRRVNQRLTEESERCDSGIVGLALKDDVLRVVLDEMVKDHVEEIATKQVGVMVAEDRTTDLSSLYSLLSRISALPVLRNAFLEHFKSTGLAIVLDKEQDEKMVLNLIALRNSGANIVEHCFAREQQFSQAISSAFEFFINKRENKPAEMIGEPWCSALLLSLGQWCLTPQILSIFPAKFLDANLRSGNKSMDDAEFEKLLNDVLFLFRFTQGKDIFEAFYKRDLAKRLLLNKSASFDAERSMLLKLKDECGAGFTQKLELMFKDIELSEDIMRAYAGSSAAQSCPFDLSVNVLSTGNWPTYPPTTVTLPSDMASALDKFKVFYQSKHQGRALTWAHALDYCSVRAKFPKGGRKELSVSLFQTVILLLFNDVADGAKLGFNEIVEATRLDPKEAARTLQSLACGKVRVLQKHPRGRDVSPTDQFSFNKEFKDDHIKIKINQIQQKETAEENKSTTDRVFTDRSSHLQLAIVRIMKARKTLKYTELVMEVVTQIGSRFKVETSEIKKAISSLMDREYMRRSETEQNVFEYVA</sequence>
<dbReference type="PANTHER" id="PTHR11932">
    <property type="entry name" value="CULLIN"/>
    <property type="match status" value="1"/>
</dbReference>
<dbReference type="Gene3D" id="3.30.230.130">
    <property type="entry name" value="Cullin, Chain C, Domain 2"/>
    <property type="match status" value="1"/>
</dbReference>
<dbReference type="STRING" id="269621.A0A238FH20"/>
<dbReference type="EMBL" id="FMSP01000007">
    <property type="protein sequence ID" value="SCV71431.1"/>
    <property type="molecule type" value="Genomic_DNA"/>
</dbReference>
<dbReference type="PROSITE" id="PS50069">
    <property type="entry name" value="CULLIN_2"/>
    <property type="match status" value="1"/>
</dbReference>
<evidence type="ECO:0000256" key="1">
    <source>
        <dbReference type="ARBA" id="ARBA00006019"/>
    </source>
</evidence>
<dbReference type="Proteomes" id="UP000198372">
    <property type="component" value="Unassembled WGS sequence"/>
</dbReference>
<name>A0A238FH20_9BASI</name>
<keyword evidence="2" id="KW-1017">Isopeptide bond</keyword>
<keyword evidence="9" id="KW-1185">Reference proteome</keyword>
<evidence type="ECO:0000256" key="3">
    <source>
        <dbReference type="ARBA" id="ARBA00022843"/>
    </source>
</evidence>
<dbReference type="InterPro" id="IPR036317">
    <property type="entry name" value="Cullin_homology_sf"/>
</dbReference>
<dbReference type="SUPFAM" id="SSF46785">
    <property type="entry name" value="Winged helix' DNA-binding domain"/>
    <property type="match status" value="1"/>
</dbReference>
<dbReference type="InterPro" id="IPR019559">
    <property type="entry name" value="Cullin_neddylation_domain"/>
</dbReference>
<evidence type="ECO:0000256" key="4">
    <source>
        <dbReference type="PROSITE-ProRule" id="PRU00330"/>
    </source>
</evidence>
<feature type="compositionally biased region" description="Polar residues" evidence="6">
    <location>
        <begin position="28"/>
        <end position="38"/>
    </location>
</feature>
<comment type="similarity">
    <text evidence="1 4 5">Belongs to the cullin family.</text>
</comment>
<organism evidence="8 9">
    <name type="scientific">Microbotryum intermedium</name>
    <dbReference type="NCBI Taxonomy" id="269621"/>
    <lineage>
        <taxon>Eukaryota</taxon>
        <taxon>Fungi</taxon>
        <taxon>Dikarya</taxon>
        <taxon>Basidiomycota</taxon>
        <taxon>Pucciniomycotina</taxon>
        <taxon>Microbotryomycetes</taxon>
        <taxon>Microbotryales</taxon>
        <taxon>Microbotryaceae</taxon>
        <taxon>Microbotryum</taxon>
    </lineage>
</organism>
<feature type="domain" description="Cullin family profile" evidence="7">
    <location>
        <begin position="493"/>
        <end position="717"/>
    </location>
</feature>
<dbReference type="SMART" id="SM00182">
    <property type="entry name" value="CULLIN"/>
    <property type="match status" value="1"/>
</dbReference>
<dbReference type="InterPro" id="IPR016159">
    <property type="entry name" value="Cullin_repeat-like_dom_sf"/>
</dbReference>
<dbReference type="InterPro" id="IPR036388">
    <property type="entry name" value="WH-like_DNA-bd_sf"/>
</dbReference>
<dbReference type="SUPFAM" id="SSF74788">
    <property type="entry name" value="Cullin repeat-like"/>
    <property type="match status" value="1"/>
</dbReference>
<dbReference type="Gene3D" id="1.20.1310.10">
    <property type="entry name" value="Cullin Repeats"/>
    <property type="match status" value="4"/>
</dbReference>
<dbReference type="InterPro" id="IPR036390">
    <property type="entry name" value="WH_DNA-bd_sf"/>
</dbReference>
<evidence type="ECO:0000313" key="9">
    <source>
        <dbReference type="Proteomes" id="UP000198372"/>
    </source>
</evidence>
<dbReference type="InterPro" id="IPR016158">
    <property type="entry name" value="Cullin_homology"/>
</dbReference>
<dbReference type="Pfam" id="PF26557">
    <property type="entry name" value="Cullin_AB"/>
    <property type="match status" value="1"/>
</dbReference>
<dbReference type="OrthoDB" id="27073at2759"/>
<dbReference type="FunFam" id="1.10.10.10:FF:000014">
    <property type="entry name" value="Cullin 1"/>
    <property type="match status" value="1"/>
</dbReference>
<proteinExistence type="inferred from homology"/>
<dbReference type="FunFam" id="1.20.1310.10:FF:000002">
    <property type="entry name" value="cullin-3 isoform X1"/>
    <property type="match status" value="1"/>
</dbReference>
<dbReference type="Pfam" id="PF00888">
    <property type="entry name" value="Cullin"/>
    <property type="match status" value="1"/>
</dbReference>
<dbReference type="InterPro" id="IPR059120">
    <property type="entry name" value="Cullin-like_AB"/>
</dbReference>
<feature type="compositionally biased region" description="Low complexity" evidence="6">
    <location>
        <begin position="42"/>
        <end position="70"/>
    </location>
</feature>
<gene>
    <name evidence="8" type="ORF">BQ2448_3019</name>
</gene>
<protein>
    <submittedName>
        <fullName evidence="8">BQ2448_3019 protein</fullName>
    </submittedName>
</protein>
<evidence type="ECO:0000259" key="7">
    <source>
        <dbReference type="PROSITE" id="PS50069"/>
    </source>
</evidence>
<evidence type="ECO:0000256" key="2">
    <source>
        <dbReference type="ARBA" id="ARBA00022499"/>
    </source>
</evidence>
<dbReference type="SUPFAM" id="SSF75632">
    <property type="entry name" value="Cullin homology domain"/>
    <property type="match status" value="1"/>
</dbReference>
<evidence type="ECO:0000256" key="6">
    <source>
        <dbReference type="SAM" id="MobiDB-lite"/>
    </source>
</evidence>